<dbReference type="AlphaFoldDB" id="A0A418ZY36"/>
<dbReference type="EMBL" id="QZEV01000024">
    <property type="protein sequence ID" value="RJL05400.1"/>
    <property type="molecule type" value="Genomic_DNA"/>
</dbReference>
<dbReference type="OrthoDB" id="7863585at2"/>
<feature type="compositionally biased region" description="Pro residues" evidence="1">
    <location>
        <begin position="108"/>
        <end position="117"/>
    </location>
</feature>
<evidence type="ECO:0000313" key="3">
    <source>
        <dbReference type="EMBL" id="RJL05400.1"/>
    </source>
</evidence>
<feature type="transmembrane region" description="Helical" evidence="2">
    <location>
        <begin position="60"/>
        <end position="77"/>
    </location>
</feature>
<dbReference type="Proteomes" id="UP000285530">
    <property type="component" value="Unassembled WGS sequence"/>
</dbReference>
<comment type="caution">
    <text evidence="3">The sequence shown here is derived from an EMBL/GenBank/DDBJ whole genome shotgun (WGS) entry which is preliminary data.</text>
</comment>
<proteinExistence type="predicted"/>
<keyword evidence="4" id="KW-1185">Reference proteome</keyword>
<keyword evidence="2" id="KW-0812">Transmembrane</keyword>
<accession>A0A418ZY36</accession>
<name>A0A418ZY36_9RHOB</name>
<protein>
    <recommendedName>
        <fullName evidence="5">DUF2946 domain-containing protein</fullName>
    </recommendedName>
</protein>
<evidence type="ECO:0000256" key="2">
    <source>
        <dbReference type="SAM" id="Phobius"/>
    </source>
</evidence>
<gene>
    <name evidence="3" type="ORF">D3P06_06990</name>
</gene>
<evidence type="ECO:0000313" key="4">
    <source>
        <dbReference type="Proteomes" id="UP000285530"/>
    </source>
</evidence>
<sequence>MMRPVPLIVILAVLLTSIGLGAARGLVMQGDQVVICTGHGVVVTTRPGSEDGGVHICPDMALSMLAAIGGGAVALPVRMTRSRGLGRPGAVAGRGRALMRARARGPPLAVPTPAPHPDPSERTIR</sequence>
<keyword evidence="2" id="KW-0472">Membrane</keyword>
<dbReference type="RefSeq" id="WP_119885881.1">
    <property type="nucleotide sequence ID" value="NZ_CP067169.1"/>
</dbReference>
<evidence type="ECO:0000256" key="1">
    <source>
        <dbReference type="SAM" id="MobiDB-lite"/>
    </source>
</evidence>
<keyword evidence="2" id="KW-1133">Transmembrane helix</keyword>
<evidence type="ECO:0008006" key="5">
    <source>
        <dbReference type="Google" id="ProtNLM"/>
    </source>
</evidence>
<feature type="region of interest" description="Disordered" evidence="1">
    <location>
        <begin position="102"/>
        <end position="125"/>
    </location>
</feature>
<reference evidence="3 4" key="1">
    <citation type="submission" date="2018-09" db="EMBL/GenBank/DDBJ databases">
        <title>Paracoccus onubensis nov. sp. a moderate halophilic bacterium isolated from Gruta de las Maravillas (Aracena, Spain).</title>
        <authorList>
            <person name="Jurado V."/>
            <person name="Gutierrez-Patricio S."/>
            <person name="Gonzalez-Pimentel J.L."/>
            <person name="Laiz L."/>
            <person name="Saiz-Jimenez C."/>
        </authorList>
    </citation>
    <scope>NUCLEOTIDE SEQUENCE [LARGE SCALE GENOMIC DNA]</scope>
    <source>
        <strain evidence="3 4">DSM 19484</strain>
    </source>
</reference>
<organism evidence="3 4">
    <name type="scientific">Paracoccus aestuarii</name>
    <dbReference type="NCBI Taxonomy" id="453842"/>
    <lineage>
        <taxon>Bacteria</taxon>
        <taxon>Pseudomonadati</taxon>
        <taxon>Pseudomonadota</taxon>
        <taxon>Alphaproteobacteria</taxon>
        <taxon>Rhodobacterales</taxon>
        <taxon>Paracoccaceae</taxon>
        <taxon>Paracoccus</taxon>
    </lineage>
</organism>